<proteinExistence type="predicted"/>
<keyword evidence="1" id="KW-0326">Glycosidase</keyword>
<keyword evidence="1" id="KW-0378">Hydrolase</keyword>
<feature type="region of interest" description="Disordered" evidence="3">
    <location>
        <begin position="163"/>
        <end position="185"/>
    </location>
</feature>
<dbReference type="CDD" id="cd00063">
    <property type="entry name" value="FN3"/>
    <property type="match status" value="1"/>
</dbReference>
<feature type="compositionally biased region" description="Low complexity" evidence="3">
    <location>
        <begin position="165"/>
        <end position="178"/>
    </location>
</feature>
<protein>
    <recommendedName>
        <fullName evidence="5">Fibronectin type-III domain-containing protein</fullName>
    </recommendedName>
</protein>
<sequence length="185" mass="17366">AAGGTAADPASAAQPAAVAATAPLAPGAPKLTVKGSSLTITWTAPADGGSAVTGYKLALNGGTVVPVPATSTSYTFAKLGAGTYTATVLATNAVGDGVASPASTSARIAGAKAGSSPTDRVETTATATDAGAPGWLAGAGILVALVAVGGLALLGQQVLRRRRPATAPATASPEASAPDHGASPA</sequence>
<dbReference type="GO" id="GO:0000272">
    <property type="term" value="P:polysaccharide catabolic process"/>
    <property type="evidence" value="ECO:0007669"/>
    <property type="project" value="UniProtKB-KW"/>
</dbReference>
<feature type="domain" description="Fibronectin type-III" evidence="5">
    <location>
        <begin position="22"/>
        <end position="111"/>
    </location>
</feature>
<comment type="caution">
    <text evidence="6">The sequence shown here is derived from an EMBL/GenBank/DDBJ whole genome shotgun (WGS) entry which is preliminary data.</text>
</comment>
<feature type="non-terminal residue" evidence="6">
    <location>
        <position position="1"/>
    </location>
</feature>
<keyword evidence="7" id="KW-1185">Reference proteome</keyword>
<evidence type="ECO:0000256" key="2">
    <source>
        <dbReference type="ARBA" id="ARBA00023326"/>
    </source>
</evidence>
<evidence type="ECO:0000256" key="1">
    <source>
        <dbReference type="ARBA" id="ARBA00023295"/>
    </source>
</evidence>
<dbReference type="GO" id="GO:0016798">
    <property type="term" value="F:hydrolase activity, acting on glycosyl bonds"/>
    <property type="evidence" value="ECO:0007669"/>
    <property type="project" value="UniProtKB-KW"/>
</dbReference>
<dbReference type="SMART" id="SM00060">
    <property type="entry name" value="FN3"/>
    <property type="match status" value="1"/>
</dbReference>
<dbReference type="Proteomes" id="UP000431080">
    <property type="component" value="Unassembled WGS sequence"/>
</dbReference>
<organism evidence="6 7">
    <name type="scientific">Agromyces agglutinans</name>
    <dbReference type="NCBI Taxonomy" id="2662258"/>
    <lineage>
        <taxon>Bacteria</taxon>
        <taxon>Bacillati</taxon>
        <taxon>Actinomycetota</taxon>
        <taxon>Actinomycetes</taxon>
        <taxon>Micrococcales</taxon>
        <taxon>Microbacteriaceae</taxon>
        <taxon>Agromyces</taxon>
    </lineage>
</organism>
<evidence type="ECO:0000256" key="4">
    <source>
        <dbReference type="SAM" id="Phobius"/>
    </source>
</evidence>
<dbReference type="InterPro" id="IPR036116">
    <property type="entry name" value="FN3_sf"/>
</dbReference>
<dbReference type="Pfam" id="PF00041">
    <property type="entry name" value="fn3"/>
    <property type="match status" value="1"/>
</dbReference>
<evidence type="ECO:0000313" key="6">
    <source>
        <dbReference type="EMBL" id="MRG59465.1"/>
    </source>
</evidence>
<dbReference type="AlphaFoldDB" id="A0A6I2F1V9"/>
<keyword evidence="4" id="KW-0472">Membrane</keyword>
<dbReference type="PROSITE" id="PS50853">
    <property type="entry name" value="FN3"/>
    <property type="match status" value="1"/>
</dbReference>
<evidence type="ECO:0000256" key="3">
    <source>
        <dbReference type="SAM" id="MobiDB-lite"/>
    </source>
</evidence>
<dbReference type="EMBL" id="WJIF01000002">
    <property type="protein sequence ID" value="MRG59465.1"/>
    <property type="molecule type" value="Genomic_DNA"/>
</dbReference>
<dbReference type="SUPFAM" id="SSF49265">
    <property type="entry name" value="Fibronectin type III"/>
    <property type="match status" value="1"/>
</dbReference>
<evidence type="ECO:0000259" key="5">
    <source>
        <dbReference type="PROSITE" id="PS50853"/>
    </source>
</evidence>
<keyword evidence="2" id="KW-0624">Polysaccharide degradation</keyword>
<dbReference type="Gene3D" id="2.60.40.10">
    <property type="entry name" value="Immunoglobulins"/>
    <property type="match status" value="1"/>
</dbReference>
<dbReference type="InterPro" id="IPR013783">
    <property type="entry name" value="Ig-like_fold"/>
</dbReference>
<evidence type="ECO:0000313" key="7">
    <source>
        <dbReference type="Proteomes" id="UP000431080"/>
    </source>
</evidence>
<reference evidence="6 7" key="1">
    <citation type="submission" date="2019-10" db="EMBL/GenBank/DDBJ databases">
        <authorList>
            <person name="Nie G."/>
            <person name="Ming H."/>
            <person name="Yi B."/>
        </authorList>
    </citation>
    <scope>NUCLEOTIDE SEQUENCE [LARGE SCALE GENOMIC DNA]</scope>
    <source>
        <strain evidence="6 7">CFH 90414</strain>
    </source>
</reference>
<keyword evidence="4" id="KW-0812">Transmembrane</keyword>
<name>A0A6I2F1V9_9MICO</name>
<gene>
    <name evidence="6" type="ORF">GE115_06200</name>
</gene>
<accession>A0A6I2F1V9</accession>
<dbReference type="RefSeq" id="WP_172979729.1">
    <property type="nucleotide sequence ID" value="NZ_WJIF01000002.1"/>
</dbReference>
<feature type="transmembrane region" description="Helical" evidence="4">
    <location>
        <begin position="134"/>
        <end position="154"/>
    </location>
</feature>
<keyword evidence="2" id="KW-0119">Carbohydrate metabolism</keyword>
<keyword evidence="4" id="KW-1133">Transmembrane helix</keyword>
<dbReference type="InterPro" id="IPR003961">
    <property type="entry name" value="FN3_dom"/>
</dbReference>